<dbReference type="Pfam" id="PF06629">
    <property type="entry name" value="MipA"/>
    <property type="match status" value="1"/>
</dbReference>
<dbReference type="EMBL" id="FQUE01000004">
    <property type="protein sequence ID" value="SHF25164.1"/>
    <property type="molecule type" value="Genomic_DNA"/>
</dbReference>
<evidence type="ECO:0000256" key="4">
    <source>
        <dbReference type="ARBA" id="ARBA00023136"/>
    </source>
</evidence>
<protein>
    <submittedName>
        <fullName evidence="7">Outer membrane scaffolding protein for murein synthesis, MipA/OmpV family</fullName>
    </submittedName>
</protein>
<evidence type="ECO:0000256" key="2">
    <source>
        <dbReference type="ARBA" id="ARBA00005722"/>
    </source>
</evidence>
<proteinExistence type="inferred from homology"/>
<dbReference type="STRING" id="366533.SAMN05444339_104248"/>
<dbReference type="InterPro" id="IPR010583">
    <property type="entry name" value="MipA"/>
</dbReference>
<keyword evidence="4" id="KW-0472">Membrane</keyword>
<gene>
    <name evidence="7" type="ORF">SAMN05444339_104248</name>
</gene>
<evidence type="ECO:0000313" key="8">
    <source>
        <dbReference type="Proteomes" id="UP000183987"/>
    </source>
</evidence>
<evidence type="ECO:0000256" key="6">
    <source>
        <dbReference type="SAM" id="SignalP"/>
    </source>
</evidence>
<comment type="similarity">
    <text evidence="2">Belongs to the MipA/OmpV family.</text>
</comment>
<feature type="chain" id="PRO_5013064540" evidence="6">
    <location>
        <begin position="23"/>
        <end position="260"/>
    </location>
</feature>
<keyword evidence="8" id="KW-1185">Reference proteome</keyword>
<name>A0A1M5A4L7_LOKAT</name>
<organism evidence="7 8">
    <name type="scientific">Loktanella atrilutea</name>
    <dbReference type="NCBI Taxonomy" id="366533"/>
    <lineage>
        <taxon>Bacteria</taxon>
        <taxon>Pseudomonadati</taxon>
        <taxon>Pseudomonadota</taxon>
        <taxon>Alphaproteobacteria</taxon>
        <taxon>Rhodobacterales</taxon>
        <taxon>Roseobacteraceae</taxon>
        <taxon>Loktanella</taxon>
    </lineage>
</organism>
<keyword evidence="3 6" id="KW-0732">Signal</keyword>
<dbReference type="RefSeq" id="WP_072857278.1">
    <property type="nucleotide sequence ID" value="NZ_FQUE01000004.1"/>
</dbReference>
<dbReference type="AlphaFoldDB" id="A0A1M5A4L7"/>
<reference evidence="8" key="1">
    <citation type="submission" date="2016-11" db="EMBL/GenBank/DDBJ databases">
        <authorList>
            <person name="Varghese N."/>
            <person name="Submissions S."/>
        </authorList>
    </citation>
    <scope>NUCLEOTIDE SEQUENCE [LARGE SCALE GENOMIC DNA]</scope>
    <source>
        <strain evidence="8">DSM 29326</strain>
    </source>
</reference>
<accession>A0A1M5A4L7</accession>
<dbReference type="GO" id="GO:0009279">
    <property type="term" value="C:cell outer membrane"/>
    <property type="evidence" value="ECO:0007669"/>
    <property type="project" value="UniProtKB-SubCell"/>
</dbReference>
<dbReference type="PANTHER" id="PTHR38776">
    <property type="entry name" value="MLTA-INTERACTING PROTEIN-RELATED"/>
    <property type="match status" value="1"/>
</dbReference>
<feature type="signal peptide" evidence="6">
    <location>
        <begin position="1"/>
        <end position="22"/>
    </location>
</feature>
<dbReference type="OrthoDB" id="5462484at2"/>
<evidence type="ECO:0000313" key="7">
    <source>
        <dbReference type="EMBL" id="SHF25164.1"/>
    </source>
</evidence>
<keyword evidence="5" id="KW-0998">Cell outer membrane</keyword>
<sequence>MTLSRLLPAVVLAALLPVAAAAQNTFSIGLGPQIQPGYFGSSDYETGIGGSFDIQELNIGPLHFGDSNGVDAMGLGFTGSLGFINERNGVKYRELAGTDPIDAAIELGGGITYTAQNYYLFAVARYGVTGHSALVGDIGADAIFRPSDRLELRVGPRLSFADDEFAQQYFGVTAAEAARAKALGSRVGQFTPAAGYDAKGGLLGQGVEASAVYDFTPDWSMKALVRYDRFVNDAEDSPIVRQGKDSMTSAGLVLTRRFSF</sequence>
<evidence type="ECO:0000256" key="5">
    <source>
        <dbReference type="ARBA" id="ARBA00023237"/>
    </source>
</evidence>
<dbReference type="PANTHER" id="PTHR38776:SF1">
    <property type="entry name" value="MLTA-INTERACTING PROTEIN-RELATED"/>
    <property type="match status" value="1"/>
</dbReference>
<evidence type="ECO:0000256" key="3">
    <source>
        <dbReference type="ARBA" id="ARBA00022729"/>
    </source>
</evidence>
<comment type="subcellular location">
    <subcellularLocation>
        <location evidence="1">Cell outer membrane</location>
    </subcellularLocation>
</comment>
<evidence type="ECO:0000256" key="1">
    <source>
        <dbReference type="ARBA" id="ARBA00004442"/>
    </source>
</evidence>
<dbReference type="Proteomes" id="UP000183987">
    <property type="component" value="Unassembled WGS sequence"/>
</dbReference>